<evidence type="ECO:0000256" key="1">
    <source>
        <dbReference type="ARBA" id="ARBA00004448"/>
    </source>
</evidence>
<dbReference type="GO" id="GO:0005743">
    <property type="term" value="C:mitochondrial inner membrane"/>
    <property type="evidence" value="ECO:0007669"/>
    <property type="project" value="UniProtKB-SubCell"/>
</dbReference>
<dbReference type="EMBL" id="LCZI01000986">
    <property type="protein sequence ID" value="KKZ63381.1"/>
    <property type="molecule type" value="Genomic_DNA"/>
</dbReference>
<proteinExistence type="inferred from homology"/>
<evidence type="ECO:0000256" key="7">
    <source>
        <dbReference type="ARBA" id="ARBA00023128"/>
    </source>
</evidence>
<dbReference type="InterPro" id="IPR023395">
    <property type="entry name" value="MCP_dom_sf"/>
</dbReference>
<evidence type="ECO:0000256" key="3">
    <source>
        <dbReference type="ARBA" id="ARBA00022692"/>
    </source>
</evidence>
<dbReference type="AlphaFoldDB" id="A0A0G2J953"/>
<dbReference type="OrthoDB" id="269120at2759"/>
<keyword evidence="8 9" id="KW-0472">Membrane</keyword>
<keyword evidence="4" id="KW-0677">Repeat</keyword>
<sequence length="354" mass="38599">MQNIEVGGSLSLKNGPLLKKATNPPVAESAIKSLVHLFAGAVGGLTTAFLTSPLDVLRTRLQSDFYKSTVDKKTRPIALRPLSAPVHHLHETFRILFSIHRVEGWRSLFKGLGPNLLGVVPASAIKFYTYGNCKRFISENNICAEDGVLGHTISAATAGIVTGTATNPIWLIKTRLQLDSSRQNASPPIPRRYKNSLDCIRQVVRQEGFKGLYRGLGASYLGVVETTLHLALYEQMKIAMRRKETTSDSLKGRSASSRATDGIGMAGAAGLAKLLAVLIAYPHEVVRTRLRQAPMNNGLHKYTGVVQCFRLIWIEEGTRALYGGLTPHLLRAIPSAAIMLGVYEVIVSAFDDLK</sequence>
<gene>
    <name evidence="11" type="ORF">EMCG_02312</name>
</gene>
<reference evidence="12" key="1">
    <citation type="journal article" date="2015" name="PLoS Genet.">
        <title>The dynamic genome and transcriptome of the human fungal pathogen Blastomyces and close relative Emmonsia.</title>
        <authorList>
            <person name="Munoz J.F."/>
            <person name="Gauthier G.M."/>
            <person name="Desjardins C.A."/>
            <person name="Gallo J.E."/>
            <person name="Holder J."/>
            <person name="Sullivan T.D."/>
            <person name="Marty A.J."/>
            <person name="Carmen J.C."/>
            <person name="Chen Z."/>
            <person name="Ding L."/>
            <person name="Gujja S."/>
            <person name="Magrini V."/>
            <person name="Misas E."/>
            <person name="Mitreva M."/>
            <person name="Priest M."/>
            <person name="Saif S."/>
            <person name="Whiston E.A."/>
            <person name="Young S."/>
            <person name="Zeng Q."/>
            <person name="Goldman W.E."/>
            <person name="Mardis E.R."/>
            <person name="Taylor J.W."/>
            <person name="McEwen J.G."/>
            <person name="Clay O.K."/>
            <person name="Klein B.S."/>
            <person name="Cuomo C.A."/>
        </authorList>
    </citation>
    <scope>NUCLEOTIDE SEQUENCE [LARGE SCALE GENOMIC DNA]</scope>
    <source>
        <strain evidence="12">UAMH 3008</strain>
    </source>
</reference>
<dbReference type="InterPro" id="IPR002067">
    <property type="entry name" value="MCP"/>
</dbReference>
<keyword evidence="7" id="KW-0496">Mitochondrion</keyword>
<feature type="repeat" description="Solcar" evidence="9">
    <location>
        <begin position="31"/>
        <end position="136"/>
    </location>
</feature>
<accession>A0A0G2J953</accession>
<evidence type="ECO:0000256" key="8">
    <source>
        <dbReference type="ARBA" id="ARBA00023136"/>
    </source>
</evidence>
<dbReference type="InterPro" id="IPR018108">
    <property type="entry name" value="MCP_transmembrane"/>
</dbReference>
<dbReference type="InterPro" id="IPR049562">
    <property type="entry name" value="SLC25A33/36-like"/>
</dbReference>
<evidence type="ECO:0000256" key="10">
    <source>
        <dbReference type="RuleBase" id="RU000488"/>
    </source>
</evidence>
<keyword evidence="6" id="KW-1133">Transmembrane helix</keyword>
<comment type="subcellular location">
    <subcellularLocation>
        <location evidence="1">Mitochondrion inner membrane</location>
        <topology evidence="1">Multi-pass membrane protein</topology>
    </subcellularLocation>
</comment>
<dbReference type="SUPFAM" id="SSF103506">
    <property type="entry name" value="Mitochondrial carrier"/>
    <property type="match status" value="1"/>
</dbReference>
<evidence type="ECO:0000256" key="5">
    <source>
        <dbReference type="ARBA" id="ARBA00022792"/>
    </source>
</evidence>
<dbReference type="Proteomes" id="UP000034164">
    <property type="component" value="Unassembled WGS sequence"/>
</dbReference>
<comment type="similarity">
    <text evidence="10">Belongs to the mitochondrial carrier (TC 2.A.29) family.</text>
</comment>
<keyword evidence="2 10" id="KW-0813">Transport</keyword>
<protein>
    <submittedName>
        <fullName evidence="11">Uncharacterized protein</fullName>
    </submittedName>
</protein>
<evidence type="ECO:0000256" key="4">
    <source>
        <dbReference type="ARBA" id="ARBA00022737"/>
    </source>
</evidence>
<dbReference type="VEuPathDB" id="FungiDB:EMCG_02312"/>
<dbReference type="PANTHER" id="PTHR45829:SF4">
    <property type="entry name" value="MITOCHONDRIAL CARRIER PROTEIN RIM2"/>
    <property type="match status" value="1"/>
</dbReference>
<dbReference type="PRINTS" id="PR00926">
    <property type="entry name" value="MITOCARRIER"/>
</dbReference>
<organism evidence="11 12">
    <name type="scientific">[Emmonsia] crescens</name>
    <dbReference type="NCBI Taxonomy" id="73230"/>
    <lineage>
        <taxon>Eukaryota</taxon>
        <taxon>Fungi</taxon>
        <taxon>Dikarya</taxon>
        <taxon>Ascomycota</taxon>
        <taxon>Pezizomycotina</taxon>
        <taxon>Eurotiomycetes</taxon>
        <taxon>Eurotiomycetidae</taxon>
        <taxon>Onygenales</taxon>
        <taxon>Ajellomycetaceae</taxon>
        <taxon>Emergomyces</taxon>
    </lineage>
</organism>
<keyword evidence="3 9" id="KW-0812">Transmembrane</keyword>
<evidence type="ECO:0000256" key="9">
    <source>
        <dbReference type="PROSITE-ProRule" id="PRU00282"/>
    </source>
</evidence>
<dbReference type="PROSITE" id="PS50920">
    <property type="entry name" value="SOLCAR"/>
    <property type="match status" value="3"/>
</dbReference>
<evidence type="ECO:0000313" key="11">
    <source>
        <dbReference type="EMBL" id="KKZ63381.1"/>
    </source>
</evidence>
<feature type="repeat" description="Solcar" evidence="9">
    <location>
        <begin position="260"/>
        <end position="349"/>
    </location>
</feature>
<dbReference type="PANTHER" id="PTHR45829">
    <property type="entry name" value="MITOCHONDRIAL CARRIER PROTEIN RIM2"/>
    <property type="match status" value="1"/>
</dbReference>
<evidence type="ECO:0000313" key="12">
    <source>
        <dbReference type="Proteomes" id="UP000034164"/>
    </source>
</evidence>
<comment type="caution">
    <text evidence="11">The sequence shown here is derived from an EMBL/GenBank/DDBJ whole genome shotgun (WGS) entry which is preliminary data.</text>
</comment>
<dbReference type="GO" id="GO:1990519">
    <property type="term" value="P:pyrimidine nucleotide import into mitochondrion"/>
    <property type="evidence" value="ECO:0007669"/>
    <property type="project" value="TreeGrafter"/>
</dbReference>
<keyword evidence="5" id="KW-0999">Mitochondrion inner membrane</keyword>
<dbReference type="Gene3D" id="1.50.40.10">
    <property type="entry name" value="Mitochondrial carrier domain"/>
    <property type="match status" value="2"/>
</dbReference>
<evidence type="ECO:0000256" key="6">
    <source>
        <dbReference type="ARBA" id="ARBA00022989"/>
    </source>
</evidence>
<dbReference type="GO" id="GO:0015218">
    <property type="term" value="F:pyrimidine nucleotide transmembrane transporter activity"/>
    <property type="evidence" value="ECO:0007669"/>
    <property type="project" value="InterPro"/>
</dbReference>
<name>A0A0G2J953_9EURO</name>
<evidence type="ECO:0000256" key="2">
    <source>
        <dbReference type="ARBA" id="ARBA00022448"/>
    </source>
</evidence>
<feature type="repeat" description="Solcar" evidence="9">
    <location>
        <begin position="146"/>
        <end position="239"/>
    </location>
</feature>
<dbReference type="Pfam" id="PF00153">
    <property type="entry name" value="Mito_carr"/>
    <property type="match status" value="3"/>
</dbReference>